<dbReference type="Pfam" id="PF06293">
    <property type="entry name" value="Kdo"/>
    <property type="match status" value="1"/>
</dbReference>
<dbReference type="OrthoDB" id="3250441at2759"/>
<dbReference type="GO" id="GO:0004672">
    <property type="term" value="F:protein kinase activity"/>
    <property type="evidence" value="ECO:0007669"/>
    <property type="project" value="InterPro"/>
</dbReference>
<organism evidence="3 4">
    <name type="scientific">Botryobasidium botryosum (strain FD-172 SS1)</name>
    <dbReference type="NCBI Taxonomy" id="930990"/>
    <lineage>
        <taxon>Eukaryota</taxon>
        <taxon>Fungi</taxon>
        <taxon>Dikarya</taxon>
        <taxon>Basidiomycota</taxon>
        <taxon>Agaricomycotina</taxon>
        <taxon>Agaricomycetes</taxon>
        <taxon>Cantharellales</taxon>
        <taxon>Botryobasidiaceae</taxon>
        <taxon>Botryobasidium</taxon>
    </lineage>
</organism>
<dbReference type="AlphaFoldDB" id="A0A067LZW2"/>
<dbReference type="GO" id="GO:0005524">
    <property type="term" value="F:ATP binding"/>
    <property type="evidence" value="ECO:0007669"/>
    <property type="project" value="InterPro"/>
</dbReference>
<evidence type="ECO:0000259" key="2">
    <source>
        <dbReference type="PROSITE" id="PS50011"/>
    </source>
</evidence>
<reference evidence="4" key="1">
    <citation type="journal article" date="2014" name="Proc. Natl. Acad. Sci. U.S.A.">
        <title>Extensive sampling of basidiomycete genomes demonstrates inadequacy of the white-rot/brown-rot paradigm for wood decay fungi.</title>
        <authorList>
            <person name="Riley R."/>
            <person name="Salamov A.A."/>
            <person name="Brown D.W."/>
            <person name="Nagy L.G."/>
            <person name="Floudas D."/>
            <person name="Held B.W."/>
            <person name="Levasseur A."/>
            <person name="Lombard V."/>
            <person name="Morin E."/>
            <person name="Otillar R."/>
            <person name="Lindquist E.A."/>
            <person name="Sun H."/>
            <person name="LaButti K.M."/>
            <person name="Schmutz J."/>
            <person name="Jabbour D."/>
            <person name="Luo H."/>
            <person name="Baker S.E."/>
            <person name="Pisabarro A.G."/>
            <person name="Walton J.D."/>
            <person name="Blanchette R.A."/>
            <person name="Henrissat B."/>
            <person name="Martin F."/>
            <person name="Cullen D."/>
            <person name="Hibbett D.S."/>
            <person name="Grigoriev I.V."/>
        </authorList>
    </citation>
    <scope>NUCLEOTIDE SEQUENCE [LARGE SCALE GENOMIC DNA]</scope>
    <source>
        <strain evidence="4">FD-172 SS1</strain>
    </source>
</reference>
<dbReference type="PROSITE" id="PS50011">
    <property type="entry name" value="PROTEIN_KINASE_DOM"/>
    <property type="match status" value="1"/>
</dbReference>
<feature type="region of interest" description="Disordered" evidence="1">
    <location>
        <begin position="143"/>
        <end position="171"/>
    </location>
</feature>
<evidence type="ECO:0000313" key="3">
    <source>
        <dbReference type="EMBL" id="KDQ08804.1"/>
    </source>
</evidence>
<dbReference type="SUPFAM" id="SSF56112">
    <property type="entry name" value="Protein kinase-like (PK-like)"/>
    <property type="match status" value="1"/>
</dbReference>
<dbReference type="Gene3D" id="1.10.510.10">
    <property type="entry name" value="Transferase(Phosphotransferase) domain 1"/>
    <property type="match status" value="1"/>
</dbReference>
<dbReference type="InParanoid" id="A0A067LZW2"/>
<sequence>MKEKHQLHLDGRLIAESDGAVWVPLADPTQYAIALHYEKKVPLLEGDIQSALTFRKHVAHTPQLSGAAFATCLPCIHVTIAGSYIRFSASMLGEELFVHHYTDYLSLAGPGDLQYIRRRVDHISKHFDVVREALQSLRQYYKGVQPRSRDTKDPARLRPNPTLRPTSTRSSHTRLEGLVFEDRMSFGDMQYNPALWRARYRGRPALVKFTERYSVRTHQLLAGCSPPKAPELYFAEKIVGGIWMIVMKRLKETNAENTFLDQALPSSVVNDVKAALDVLHKGGLVFGDLRRSNIMVQLENDVYRAKLIDFDNSGREVASDDPAAAEYEAGGPWYDPFLNPWPGLPQEIQPSKPMRAAHDLAMLELISPSDRLGLNEQGQVFWSK</sequence>
<dbReference type="EMBL" id="KL198086">
    <property type="protein sequence ID" value="KDQ08804.1"/>
    <property type="molecule type" value="Genomic_DNA"/>
</dbReference>
<protein>
    <recommendedName>
        <fullName evidence="2">Protein kinase domain-containing protein</fullName>
    </recommendedName>
</protein>
<keyword evidence="4" id="KW-1185">Reference proteome</keyword>
<gene>
    <name evidence="3" type="ORF">BOTBODRAFT_59154</name>
</gene>
<feature type="compositionally biased region" description="Basic and acidic residues" evidence="1">
    <location>
        <begin position="147"/>
        <end position="156"/>
    </location>
</feature>
<name>A0A067LZW2_BOTB1</name>
<evidence type="ECO:0000256" key="1">
    <source>
        <dbReference type="SAM" id="MobiDB-lite"/>
    </source>
</evidence>
<dbReference type="InterPro" id="IPR000719">
    <property type="entry name" value="Prot_kinase_dom"/>
</dbReference>
<dbReference type="InterPro" id="IPR011009">
    <property type="entry name" value="Kinase-like_dom_sf"/>
</dbReference>
<dbReference type="Proteomes" id="UP000027195">
    <property type="component" value="Unassembled WGS sequence"/>
</dbReference>
<accession>A0A067LZW2</accession>
<feature type="domain" description="Protein kinase" evidence="2">
    <location>
        <begin position="102"/>
        <end position="384"/>
    </location>
</feature>
<dbReference type="HOGENOM" id="CLU_719592_0_0_1"/>
<evidence type="ECO:0000313" key="4">
    <source>
        <dbReference type="Proteomes" id="UP000027195"/>
    </source>
</evidence>
<proteinExistence type="predicted"/>